<gene>
    <name evidence="1" type="ORF">GCM10017774_67560</name>
</gene>
<reference evidence="2" key="1">
    <citation type="journal article" date="2019" name="Int. J. Syst. Evol. Microbiol.">
        <title>The Global Catalogue of Microorganisms (GCM) 10K type strain sequencing project: providing services to taxonomists for standard genome sequencing and annotation.</title>
        <authorList>
            <consortium name="The Broad Institute Genomics Platform"/>
            <consortium name="The Broad Institute Genome Sequencing Center for Infectious Disease"/>
            <person name="Wu L."/>
            <person name="Ma J."/>
        </authorList>
    </citation>
    <scope>NUCLEOTIDE SEQUENCE [LARGE SCALE GENOMIC DNA]</scope>
    <source>
        <strain evidence="2">CGMCC 4.7367</strain>
    </source>
</reference>
<dbReference type="Proteomes" id="UP000605568">
    <property type="component" value="Unassembled WGS sequence"/>
</dbReference>
<evidence type="ECO:0000313" key="2">
    <source>
        <dbReference type="Proteomes" id="UP000605568"/>
    </source>
</evidence>
<name>A0ABQ3MRH9_9PSEU</name>
<keyword evidence="2" id="KW-1185">Reference proteome</keyword>
<dbReference type="EMBL" id="BNAR01000013">
    <property type="protein sequence ID" value="GHH53746.1"/>
    <property type="molecule type" value="Genomic_DNA"/>
</dbReference>
<protein>
    <submittedName>
        <fullName evidence="1">Uncharacterized protein</fullName>
    </submittedName>
</protein>
<proteinExistence type="predicted"/>
<evidence type="ECO:0000313" key="1">
    <source>
        <dbReference type="EMBL" id="GHH53746.1"/>
    </source>
</evidence>
<comment type="caution">
    <text evidence="1">The sequence shown here is derived from an EMBL/GenBank/DDBJ whole genome shotgun (WGS) entry which is preliminary data.</text>
</comment>
<dbReference type="RefSeq" id="WP_191303416.1">
    <property type="nucleotide sequence ID" value="NZ_BNAR01000013.1"/>
</dbReference>
<sequence>MKMHALSGVHLGPAFHAVVDEIAAVVPAPRYPNLPVFLDDLPDSSARVDLMRLAVLVALERSGDNVHTISVTGHSGYLPDHGWLISREDPSPGLTFLKGARQPEDRIATVVEGADGVHVTVGAARFVFQPPPEEECRQLLKAGVRGTPIRFPVFPSPSPFLLARGDGPDEVLLWRLGLPTARFRLPGPVLAATHVGDHHQNTLVTLIEFGGELLVHVTGEADTDLAKLHVPIDFSVADEAAHDLSPLYFDMDEAWDFGVYFRRGGEWWTLRWWPSRALLRPSTSKVHEPDSFPFHTRLDGAGKVLFGPNWTAGRRDAGWTAWRHERDDVVIPVTRDEEVMGLTELGDLPALLTREGDVVRVRTANGVRTVAESAGTVNRHHQLPWVAVQRSPHLVEIIDIATGVVLHTLDTA</sequence>
<organism evidence="1 2">
    <name type="scientific">Lentzea cavernae</name>
    <dbReference type="NCBI Taxonomy" id="2020703"/>
    <lineage>
        <taxon>Bacteria</taxon>
        <taxon>Bacillati</taxon>
        <taxon>Actinomycetota</taxon>
        <taxon>Actinomycetes</taxon>
        <taxon>Pseudonocardiales</taxon>
        <taxon>Pseudonocardiaceae</taxon>
        <taxon>Lentzea</taxon>
    </lineage>
</organism>
<accession>A0ABQ3MRH9</accession>